<dbReference type="InterPro" id="IPR011009">
    <property type="entry name" value="Kinase-like_dom_sf"/>
</dbReference>
<dbReference type="STRING" id="52.CMC5_077440"/>
<sequence length="323" mass="37264">MSEPATDDLFFSLTPFKVLEAVEAAGVRCNPVCYPLNSFENRVYEVEREDRTRVVAKFYRPGRWTEAQLLEEHAFLAELLEDELPVCAPRPFEDGSTLRRIEGIYYCLFERVGGRAPDELDDELLERLGMLVARLHNVGAGRPGQHRPRIDADTFVRQELTWMEARGTLPAGIASRYVTAARRIADLADERMRGVEVHRLHGDLHLGNLLLRDGLLRLVDFDDMAIGPAVQDLWLLAPGRGEEAMQQRAVLVEGYERLRRFDWSTLRLVEPLRGLRMVRYAAWLARRWHDPIFPRTWPHFGTASYWNDETRALEEILDLSLEN</sequence>
<dbReference type="NCBIfam" id="NF008738">
    <property type="entry name" value="PRK11768.1"/>
    <property type="match status" value="1"/>
</dbReference>
<comment type="function">
    <text evidence="11">A protein kinase that phosphorylates Ser and Thr residues. Probably acts to suppress the effects of stress linked to accumulation of reactive oxygen species. Probably involved in the extracytoplasmic stress response.</text>
</comment>
<evidence type="ECO:0000256" key="1">
    <source>
        <dbReference type="ARBA" id="ARBA00022490"/>
    </source>
</evidence>
<comment type="cofactor">
    <cofactor evidence="11">
        <name>Mg(2+)</name>
        <dbReference type="ChEBI" id="CHEBI:18420"/>
    </cofactor>
</comment>
<dbReference type="PANTHER" id="PTHR39573">
    <property type="entry name" value="STRESS RESPONSE KINASE A"/>
    <property type="match status" value="1"/>
</dbReference>
<feature type="active site" evidence="11">
    <location>
        <position position="220"/>
    </location>
</feature>
<dbReference type="PATRIC" id="fig|52.7.peg.8517"/>
<evidence type="ECO:0000256" key="5">
    <source>
        <dbReference type="ARBA" id="ARBA00022723"/>
    </source>
</evidence>
<dbReference type="Proteomes" id="UP000067626">
    <property type="component" value="Chromosome"/>
</dbReference>
<feature type="active site" description="Proton acceptor" evidence="11">
    <location>
        <position position="203"/>
    </location>
</feature>
<dbReference type="KEGG" id="ccro:CMC5_077440"/>
<proteinExistence type="inferred from homology"/>
<keyword evidence="5 11" id="KW-0479">Metal-binding</keyword>
<dbReference type="InterPro" id="IPR002575">
    <property type="entry name" value="Aminoglycoside_PTrfase"/>
</dbReference>
<keyword evidence="14" id="KW-1185">Reference proteome</keyword>
<evidence type="ECO:0000256" key="9">
    <source>
        <dbReference type="ARBA" id="ARBA00022842"/>
    </source>
</evidence>
<dbReference type="Pfam" id="PF01636">
    <property type="entry name" value="APH"/>
    <property type="match status" value="1"/>
</dbReference>
<dbReference type="HAMAP" id="MF_01497">
    <property type="entry name" value="SrkA_kinase"/>
    <property type="match status" value="1"/>
</dbReference>
<dbReference type="SUPFAM" id="SSF56112">
    <property type="entry name" value="Protein kinase-like (PK-like)"/>
    <property type="match status" value="1"/>
</dbReference>
<evidence type="ECO:0000256" key="7">
    <source>
        <dbReference type="ARBA" id="ARBA00022777"/>
    </source>
</evidence>
<dbReference type="Gene3D" id="1.20.1270.170">
    <property type="match status" value="1"/>
</dbReference>
<evidence type="ECO:0000313" key="13">
    <source>
        <dbReference type="EMBL" id="AKT43512.1"/>
    </source>
</evidence>
<dbReference type="EC" id="2.7.11.1" evidence="11"/>
<dbReference type="GO" id="GO:0005737">
    <property type="term" value="C:cytoplasm"/>
    <property type="evidence" value="ECO:0007669"/>
    <property type="project" value="UniProtKB-SubCell"/>
</dbReference>
<accession>A0A0K1ES81</accession>
<evidence type="ECO:0000256" key="6">
    <source>
        <dbReference type="ARBA" id="ARBA00022741"/>
    </source>
</evidence>
<comment type="similarity">
    <text evidence="11">Belongs to the SrkA/RdoA protein kinase family.</text>
</comment>
<dbReference type="PANTHER" id="PTHR39573:SF1">
    <property type="entry name" value="STRESS RESPONSE KINASE A"/>
    <property type="match status" value="1"/>
</dbReference>
<comment type="catalytic activity">
    <reaction evidence="11">
        <text>L-seryl-[protein] + ATP = O-phospho-L-seryl-[protein] + ADP + H(+)</text>
        <dbReference type="Rhea" id="RHEA:17989"/>
        <dbReference type="Rhea" id="RHEA-COMP:9863"/>
        <dbReference type="Rhea" id="RHEA-COMP:11604"/>
        <dbReference type="ChEBI" id="CHEBI:15378"/>
        <dbReference type="ChEBI" id="CHEBI:29999"/>
        <dbReference type="ChEBI" id="CHEBI:30616"/>
        <dbReference type="ChEBI" id="CHEBI:83421"/>
        <dbReference type="ChEBI" id="CHEBI:456216"/>
        <dbReference type="EC" id="2.7.11.1"/>
    </reaction>
</comment>
<evidence type="ECO:0000256" key="10">
    <source>
        <dbReference type="ARBA" id="ARBA00023016"/>
    </source>
</evidence>
<evidence type="ECO:0000313" key="14">
    <source>
        <dbReference type="Proteomes" id="UP000067626"/>
    </source>
</evidence>
<keyword evidence="8 11" id="KW-0067">ATP-binding</keyword>
<dbReference type="GO" id="GO:0106310">
    <property type="term" value="F:protein serine kinase activity"/>
    <property type="evidence" value="ECO:0007669"/>
    <property type="project" value="RHEA"/>
</dbReference>
<name>A0A0K1ES81_CHOCO</name>
<dbReference type="EMBL" id="CP012159">
    <property type="protein sequence ID" value="AKT43512.1"/>
    <property type="molecule type" value="Genomic_DNA"/>
</dbReference>
<dbReference type="InterPro" id="IPR032882">
    <property type="entry name" value="SrkA/RdoA"/>
</dbReference>
<keyword evidence="6 11" id="KW-0547">Nucleotide-binding</keyword>
<dbReference type="GO" id="GO:0000287">
    <property type="term" value="F:magnesium ion binding"/>
    <property type="evidence" value="ECO:0007669"/>
    <property type="project" value="UniProtKB-UniRule"/>
</dbReference>
<reference evidence="13 14" key="1">
    <citation type="submission" date="2015-07" db="EMBL/GenBank/DDBJ databases">
        <title>Genome analysis of myxobacterium Chondromyces crocatus Cm c5 reveals a high potential for natural compound synthesis and the genetic basis for the loss of fruiting body formation.</title>
        <authorList>
            <person name="Zaburannyi N."/>
            <person name="Bunk B."/>
            <person name="Maier J."/>
            <person name="Overmann J."/>
            <person name="Mueller R."/>
        </authorList>
    </citation>
    <scope>NUCLEOTIDE SEQUENCE [LARGE SCALE GENOMIC DNA]</scope>
    <source>
        <strain evidence="13 14">Cm c5</strain>
    </source>
</reference>
<gene>
    <name evidence="11" type="primary">srkA</name>
    <name evidence="13" type="ORF">CMC5_077440</name>
</gene>
<comment type="catalytic activity">
    <reaction evidence="11">
        <text>L-threonyl-[protein] + ATP = O-phospho-L-threonyl-[protein] + ADP + H(+)</text>
        <dbReference type="Rhea" id="RHEA:46608"/>
        <dbReference type="Rhea" id="RHEA-COMP:11060"/>
        <dbReference type="Rhea" id="RHEA-COMP:11605"/>
        <dbReference type="ChEBI" id="CHEBI:15378"/>
        <dbReference type="ChEBI" id="CHEBI:30013"/>
        <dbReference type="ChEBI" id="CHEBI:30616"/>
        <dbReference type="ChEBI" id="CHEBI:61977"/>
        <dbReference type="ChEBI" id="CHEBI:456216"/>
        <dbReference type="EC" id="2.7.11.1"/>
    </reaction>
</comment>
<keyword evidence="3 11" id="KW-0597">Phosphoprotein</keyword>
<comment type="subcellular location">
    <subcellularLocation>
        <location evidence="11">Cytoplasm</location>
    </subcellularLocation>
</comment>
<comment type="subunit">
    <text evidence="11">Monomer.</text>
</comment>
<dbReference type="GO" id="GO:0004674">
    <property type="term" value="F:protein serine/threonine kinase activity"/>
    <property type="evidence" value="ECO:0007669"/>
    <property type="project" value="UniProtKB-UniRule"/>
</dbReference>
<evidence type="ECO:0000256" key="3">
    <source>
        <dbReference type="ARBA" id="ARBA00022553"/>
    </source>
</evidence>
<keyword evidence="1 11" id="KW-0963">Cytoplasm</keyword>
<keyword evidence="7 11" id="KW-0418">Kinase</keyword>
<dbReference type="Gene3D" id="3.30.200.70">
    <property type="match status" value="1"/>
</dbReference>
<feature type="site" description="ATP" evidence="11">
    <location>
        <position position="38"/>
    </location>
</feature>
<keyword evidence="10 11" id="KW-0346">Stress response</keyword>
<dbReference type="GO" id="GO:0005524">
    <property type="term" value="F:ATP binding"/>
    <property type="evidence" value="ECO:0007669"/>
    <property type="project" value="UniProtKB-UniRule"/>
</dbReference>
<evidence type="ECO:0000256" key="2">
    <source>
        <dbReference type="ARBA" id="ARBA00022527"/>
    </source>
</evidence>
<evidence type="ECO:0000256" key="8">
    <source>
        <dbReference type="ARBA" id="ARBA00022840"/>
    </source>
</evidence>
<keyword evidence="4 11" id="KW-0808">Transferase</keyword>
<dbReference type="AlphaFoldDB" id="A0A0K1ES81"/>
<evidence type="ECO:0000256" key="4">
    <source>
        <dbReference type="ARBA" id="ARBA00022679"/>
    </source>
</evidence>
<dbReference type="Gene3D" id="1.10.510.10">
    <property type="entry name" value="Transferase(Phosphotransferase) domain 1"/>
    <property type="match status" value="1"/>
</dbReference>
<evidence type="ECO:0000256" key="11">
    <source>
        <dbReference type="HAMAP-Rule" id="MF_01497"/>
    </source>
</evidence>
<keyword evidence="9 11" id="KW-0460">Magnesium</keyword>
<dbReference type="RefSeq" id="WP_050434968.1">
    <property type="nucleotide sequence ID" value="NZ_CP012159.1"/>
</dbReference>
<feature type="binding site" evidence="11">
    <location>
        <position position="208"/>
    </location>
    <ligand>
        <name>Mg(2+)</name>
        <dbReference type="ChEBI" id="CHEBI:18420"/>
    </ligand>
</feature>
<keyword evidence="2 11" id="KW-0723">Serine/threonine-protein kinase</keyword>
<organism evidence="13 14">
    <name type="scientific">Chondromyces crocatus</name>
    <dbReference type="NCBI Taxonomy" id="52"/>
    <lineage>
        <taxon>Bacteria</taxon>
        <taxon>Pseudomonadati</taxon>
        <taxon>Myxococcota</taxon>
        <taxon>Polyangia</taxon>
        <taxon>Polyangiales</taxon>
        <taxon>Polyangiaceae</taxon>
        <taxon>Chondromyces</taxon>
    </lineage>
</organism>
<feature type="domain" description="Aminoglycoside phosphotransferase" evidence="12">
    <location>
        <begin position="37"/>
        <end position="268"/>
    </location>
</feature>
<evidence type="ECO:0000259" key="12">
    <source>
        <dbReference type="Pfam" id="PF01636"/>
    </source>
</evidence>
<protein>
    <recommendedName>
        <fullName evidence="11">Stress response kinase A</fullName>
        <ecNumber evidence="11">2.7.11.1</ecNumber>
    </recommendedName>
    <alternativeName>
        <fullName evidence="11">Serine/threonine-protein kinase SrkA</fullName>
    </alternativeName>
</protein>
<dbReference type="OrthoDB" id="5392197at2"/>
<feature type="binding site" evidence="11">
    <location>
        <position position="220"/>
    </location>
    <ligand>
        <name>Mg(2+)</name>
        <dbReference type="ChEBI" id="CHEBI:18420"/>
    </ligand>
</feature>